<dbReference type="GO" id="GO:0016746">
    <property type="term" value="F:acyltransferase activity"/>
    <property type="evidence" value="ECO:0007669"/>
    <property type="project" value="UniProtKB-KW"/>
</dbReference>
<gene>
    <name evidence="9" type="ORF">IAA83_11050</name>
</gene>
<evidence type="ECO:0000256" key="2">
    <source>
        <dbReference type="ARBA" id="ARBA00010323"/>
    </source>
</evidence>
<keyword evidence="4 8" id="KW-0812">Transmembrane</keyword>
<reference evidence="9" key="1">
    <citation type="submission" date="2020-10" db="EMBL/GenBank/DDBJ databases">
        <authorList>
            <person name="Gilroy R."/>
        </authorList>
    </citation>
    <scope>NUCLEOTIDE SEQUENCE</scope>
    <source>
        <strain evidence="9">ChiBcec16-1751</strain>
    </source>
</reference>
<reference evidence="9" key="2">
    <citation type="journal article" date="2021" name="PeerJ">
        <title>Extensive microbial diversity within the chicken gut microbiome revealed by metagenomics and culture.</title>
        <authorList>
            <person name="Gilroy R."/>
            <person name="Ravi A."/>
            <person name="Getino M."/>
            <person name="Pursley I."/>
            <person name="Horton D.L."/>
            <person name="Alikhan N.F."/>
            <person name="Baker D."/>
            <person name="Gharbi K."/>
            <person name="Hall N."/>
            <person name="Watson M."/>
            <person name="Adriaenssens E.M."/>
            <person name="Foster-Nyarko E."/>
            <person name="Jarju S."/>
            <person name="Secka A."/>
            <person name="Antonio M."/>
            <person name="Oren A."/>
            <person name="Chaudhuri R.R."/>
            <person name="La Ragione R."/>
            <person name="Hildebrand F."/>
            <person name="Pallen M.J."/>
        </authorList>
    </citation>
    <scope>NUCLEOTIDE SEQUENCE</scope>
    <source>
        <strain evidence="9">ChiBcec16-1751</strain>
    </source>
</reference>
<evidence type="ECO:0000313" key="9">
    <source>
        <dbReference type="EMBL" id="HIS65881.1"/>
    </source>
</evidence>
<dbReference type="PANTHER" id="PTHR13285:SF18">
    <property type="entry name" value="PROTEIN-CYSTEINE N-PALMITOYLTRANSFERASE RASP"/>
    <property type="match status" value="1"/>
</dbReference>
<dbReference type="InterPro" id="IPR028362">
    <property type="entry name" value="AlgI"/>
</dbReference>
<dbReference type="PIRSF" id="PIRSF500217">
    <property type="entry name" value="AlgI"/>
    <property type="match status" value="1"/>
</dbReference>
<dbReference type="Pfam" id="PF03062">
    <property type="entry name" value="MBOAT"/>
    <property type="match status" value="1"/>
</dbReference>
<dbReference type="PIRSF" id="PIRSF016636">
    <property type="entry name" value="AlgI_DltB"/>
    <property type="match status" value="1"/>
</dbReference>
<feature type="transmembrane region" description="Helical" evidence="8">
    <location>
        <begin position="6"/>
        <end position="23"/>
    </location>
</feature>
<feature type="transmembrane region" description="Helical" evidence="8">
    <location>
        <begin position="362"/>
        <end position="387"/>
    </location>
</feature>
<feature type="transmembrane region" description="Helical" evidence="8">
    <location>
        <begin position="117"/>
        <end position="136"/>
    </location>
</feature>
<comment type="caution">
    <text evidence="9">The sequence shown here is derived from an EMBL/GenBank/DDBJ whole genome shotgun (WGS) entry which is preliminary data.</text>
</comment>
<evidence type="ECO:0000256" key="8">
    <source>
        <dbReference type="SAM" id="Phobius"/>
    </source>
</evidence>
<dbReference type="GO" id="GO:0005886">
    <property type="term" value="C:plasma membrane"/>
    <property type="evidence" value="ECO:0007669"/>
    <property type="project" value="UniProtKB-SubCell"/>
</dbReference>
<keyword evidence="7" id="KW-0012">Acyltransferase</keyword>
<name>A0A9D1FCR7_9FIRM</name>
<feature type="transmembrane region" description="Helical" evidence="8">
    <location>
        <begin position="440"/>
        <end position="460"/>
    </location>
</feature>
<feature type="transmembrane region" description="Helical" evidence="8">
    <location>
        <begin position="308"/>
        <end position="324"/>
    </location>
</feature>
<accession>A0A9D1FCR7</accession>
<evidence type="ECO:0000256" key="4">
    <source>
        <dbReference type="ARBA" id="ARBA00022692"/>
    </source>
</evidence>
<dbReference type="InterPro" id="IPR004299">
    <property type="entry name" value="MBOAT_fam"/>
</dbReference>
<comment type="subcellular location">
    <subcellularLocation>
        <location evidence="1">Cell membrane</location>
        <topology evidence="1">Multi-pass membrane protein</topology>
    </subcellularLocation>
</comment>
<feature type="transmembrane region" description="Helical" evidence="8">
    <location>
        <begin position="51"/>
        <end position="67"/>
    </location>
</feature>
<dbReference type="GO" id="GO:0042121">
    <property type="term" value="P:alginic acid biosynthetic process"/>
    <property type="evidence" value="ECO:0007669"/>
    <property type="project" value="InterPro"/>
</dbReference>
<keyword evidence="3 7" id="KW-1003">Cell membrane</keyword>
<evidence type="ECO:0000256" key="1">
    <source>
        <dbReference type="ARBA" id="ARBA00004651"/>
    </source>
</evidence>
<dbReference type="Proteomes" id="UP000886741">
    <property type="component" value="Unassembled WGS sequence"/>
</dbReference>
<organism evidence="9 10">
    <name type="scientific">Candidatus Avoscillospira avistercoris</name>
    <dbReference type="NCBI Taxonomy" id="2840707"/>
    <lineage>
        <taxon>Bacteria</taxon>
        <taxon>Bacillati</taxon>
        <taxon>Bacillota</taxon>
        <taxon>Clostridia</taxon>
        <taxon>Eubacteriales</taxon>
        <taxon>Oscillospiraceae</taxon>
        <taxon>Oscillospiraceae incertae sedis</taxon>
        <taxon>Candidatus Avoscillospira</taxon>
    </lineage>
</organism>
<feature type="transmembrane region" description="Helical" evidence="8">
    <location>
        <begin position="148"/>
        <end position="168"/>
    </location>
</feature>
<feature type="transmembrane region" description="Helical" evidence="8">
    <location>
        <begin position="79"/>
        <end position="97"/>
    </location>
</feature>
<feature type="transmembrane region" description="Helical" evidence="8">
    <location>
        <begin position="226"/>
        <end position="246"/>
    </location>
</feature>
<dbReference type="InterPro" id="IPR051085">
    <property type="entry name" value="MB_O-acyltransferase"/>
</dbReference>
<keyword evidence="7" id="KW-0808">Transferase</keyword>
<dbReference type="EMBL" id="DVJJ01000171">
    <property type="protein sequence ID" value="HIS65881.1"/>
    <property type="molecule type" value="Genomic_DNA"/>
</dbReference>
<protein>
    <submittedName>
        <fullName evidence="9">MBOAT family protein</fullName>
    </submittedName>
</protein>
<evidence type="ECO:0000313" key="10">
    <source>
        <dbReference type="Proteomes" id="UP000886741"/>
    </source>
</evidence>
<feature type="transmembrane region" description="Helical" evidence="8">
    <location>
        <begin position="330"/>
        <end position="350"/>
    </location>
</feature>
<sequence length="468" mass="52994">MVFSSFVFLFLFFPAVLACYFLVPRQLRSVRNGVLLLFSLFFYLYGEPKGIFVMLGVIAVSYLSAIAMERTKTQQARRWAMGIAVAAMVAVLGYYKYTGFAVENLNGLFGLSLPVPQVIMPIGISFFTFQSMSYVLDVYRRTVPAQRNPLYVALYVSLFPQLVAGPIVRYETVDQEIVSRQERFDDFHAGLQRFLVGLAKKMLLANPLGKVATELFGMGGDALSPLLAWLGAVCFALQILYDFSGYSDMAIGMGRMFGFHFLENFRYPYLCDSITDFWRRWHISLSTWFRDYIYIPLGGNRKGKARQLVNLVAVWALTGLWHGASWNFVLWGLYFAALLIFEKLVFGKVLERLPTVLRHLYALFFVLLGWVIFNCTSLDAIGAYLHAMFAGTPGSGDGAYLIWFLRQYGLELVCAVLAATPLVPKLVAPWKEKAWAQTAYTVWLLGLFGLSLLTLANSSFNPFIYFRF</sequence>
<dbReference type="PANTHER" id="PTHR13285">
    <property type="entry name" value="ACYLTRANSFERASE"/>
    <property type="match status" value="1"/>
</dbReference>
<keyword evidence="6 7" id="KW-0472">Membrane</keyword>
<evidence type="ECO:0000256" key="3">
    <source>
        <dbReference type="ARBA" id="ARBA00022475"/>
    </source>
</evidence>
<comment type="similarity">
    <text evidence="2 7">Belongs to the membrane-bound acyltransferase family.</text>
</comment>
<evidence type="ECO:0000256" key="6">
    <source>
        <dbReference type="ARBA" id="ARBA00023136"/>
    </source>
</evidence>
<evidence type="ECO:0000256" key="5">
    <source>
        <dbReference type="ARBA" id="ARBA00022989"/>
    </source>
</evidence>
<evidence type="ECO:0000256" key="7">
    <source>
        <dbReference type="PIRNR" id="PIRNR016636"/>
    </source>
</evidence>
<dbReference type="AlphaFoldDB" id="A0A9D1FCR7"/>
<proteinExistence type="inferred from homology"/>
<dbReference type="InterPro" id="IPR024194">
    <property type="entry name" value="Ac/AlaTfrase_AlgI/DltB"/>
</dbReference>
<keyword evidence="5 8" id="KW-1133">Transmembrane helix</keyword>
<feature type="transmembrane region" description="Helical" evidence="8">
    <location>
        <begin position="407"/>
        <end position="428"/>
    </location>
</feature>